<dbReference type="GO" id="GO:0006357">
    <property type="term" value="P:regulation of transcription by RNA polymerase II"/>
    <property type="evidence" value="ECO:0007669"/>
    <property type="project" value="TreeGrafter"/>
</dbReference>
<feature type="compositionally biased region" description="Polar residues" evidence="2">
    <location>
        <begin position="467"/>
        <end position="477"/>
    </location>
</feature>
<dbReference type="GO" id="GO:0003712">
    <property type="term" value="F:transcription coregulator activity"/>
    <property type="evidence" value="ECO:0007669"/>
    <property type="project" value="InterPro"/>
</dbReference>
<feature type="region of interest" description="Disordered" evidence="2">
    <location>
        <begin position="1075"/>
        <end position="1105"/>
    </location>
</feature>
<feature type="domain" description="Spt20-like SEP" evidence="3">
    <location>
        <begin position="63"/>
        <end position="202"/>
    </location>
</feature>
<dbReference type="PANTHER" id="PTHR13526:SF8">
    <property type="entry name" value="TRANSCRIPTION FACTOR SPT20 HOMOLOG"/>
    <property type="match status" value="1"/>
</dbReference>
<keyword evidence="1" id="KW-0175">Coiled coil</keyword>
<comment type="caution">
    <text evidence="5">The sequence shown here is derived from an EMBL/GenBank/DDBJ whole genome shotgun (WGS) entry which is preliminary data.</text>
</comment>
<name>A0AAD6EVF1_9POAL</name>
<gene>
    <name evidence="5" type="ORF">LUZ61_006243</name>
</gene>
<feature type="compositionally biased region" description="Basic and acidic residues" evidence="2">
    <location>
        <begin position="34"/>
        <end position="44"/>
    </location>
</feature>
<dbReference type="InterPro" id="IPR021950">
    <property type="entry name" value="Spt20"/>
</dbReference>
<feature type="region of interest" description="Disordered" evidence="2">
    <location>
        <begin position="762"/>
        <end position="844"/>
    </location>
</feature>
<feature type="region of interest" description="Disordered" evidence="2">
    <location>
        <begin position="1205"/>
        <end position="1278"/>
    </location>
</feature>
<dbReference type="Pfam" id="PF12090">
    <property type="entry name" value="Spt20_SEP"/>
    <property type="match status" value="1"/>
</dbReference>
<evidence type="ECO:0000313" key="5">
    <source>
        <dbReference type="EMBL" id="KAJ3702538.1"/>
    </source>
</evidence>
<feature type="compositionally biased region" description="Polar residues" evidence="2">
    <location>
        <begin position="1245"/>
        <end position="1278"/>
    </location>
</feature>
<feature type="region of interest" description="Disordered" evidence="2">
    <location>
        <begin position="867"/>
        <end position="900"/>
    </location>
</feature>
<sequence length="1278" mass="138746">MVVSFKISKIGSRYTPKPIRLSEEDDEPSPTGQDSKDDKARENRTGISNSSDKSAAVIPEGLEVSFSLSIFPDGYLIGRPNEQLDTGRNGRSKHPYDRESRKFFSAIEDGWLPGDVLDDIPSKYYDGSVICEVKDYRSMAEQGGTPTIQKVRLRMHLENVVKDINAISDDSWTYSDIMEMESRIVKAMKPQLCLDPSPNLDRLCADPIPHKLDLGLGRKRRSQDGPQLVVTTNNKSHGKKICIDRAMPEQHFTLQSQNMPGSASTTPMPQDGNNLTTSIASMPGAVHMYRQGSNVSQEAARVGLPPLSSQPTNNPQQTTNYHGTSSSFGQNVQGGCLDTVSGFNAQLAVKKEMLEHQMHGPDMKKMRQTDDISQQQQQIRAAQMGGINPHLQHYAAALNGQRFQNQDPGLTSGLSSLPSQHFNQGMRYGGGNVTKDEQFSQDTNSPQMNNLASLQWQQNAVPKRKTANSPRVPQSPVSSKSGGELSSGGSMGGNQFGAAVGMANVNTMAQQKDVKMAANQNTGAGTASRRKSSSLQKAQQQPMSVGSPVSVSNMVVPFTANSPSIGTVASSMATGPASTSEQQILERFAKIEALTHKNELNVKKNNVDNFPKKADPFSSQQIAKWLASSFSTDDFSDPKRALSRSLIGGSINAYRNRTMHFVRSDRSFNGAATPKPLYHLTLFERPFDGTVAMNYGDVDTEPENPSSLDGPLTLPTTYYADLLAEQFSTLMEKEGYEKKEDQLKPLPIRMVAPLNVGVLPFSSDNSVPETKPELPTNQQSNLPLPLPGNMAPGGTVASLPPNRMLPSGNNNNPSGIAMPQGYLPGSTNPMQARSQPADQAFLQQQQQQQQLQQQQIQQQQIQQQQIQSQNPQQTQMPLPQVQRSGPMLSHMMGGSGNQMGANTKLQQLQMLQQQQQQQQQQQHQQQQQQGQQQIPRKVMMGPLGPTAMGMTNNMVGLGAAGLGNIMGMGNIRGMSPSMAGAMSALSNINPNQMSLTNLAAAGLRPGMTPQQQAMMKMRLAQQQRVAASMYGSQGGISGMAVGNSGGNNPMLSNSAGLSMIGHNINRANMGPMQRTPTGLSPMGPPKMPGAGFYMNSSQQQQLQMQQQQQQQMQQQQQQQMQQQQQQQMQQQQMQQQQQQMQQQQQQMQQQQQQMQQQMQQIGSPLQQAGVGSPPQSGSQQSGMIVPQQQLQQQPMQQISPQQLAAMSPQQMSAGAVTQVSNGNNNNNNNGGVGANVGGGMPPASPQLSSQTNVSVGSITSSPMEQFQGANKNSGPGSI</sequence>
<protein>
    <submittedName>
        <fullName evidence="5">Uncharacterized protein</fullName>
    </submittedName>
</protein>
<keyword evidence="6" id="KW-1185">Reference proteome</keyword>
<feature type="compositionally biased region" description="Low complexity" evidence="2">
    <location>
        <begin position="408"/>
        <end position="419"/>
    </location>
</feature>
<evidence type="ECO:0000259" key="3">
    <source>
        <dbReference type="Pfam" id="PF12090"/>
    </source>
</evidence>
<dbReference type="InterPro" id="IPR046468">
    <property type="entry name" value="Spt20-like_SEP"/>
</dbReference>
<evidence type="ECO:0000256" key="1">
    <source>
        <dbReference type="SAM" id="Coils"/>
    </source>
</evidence>
<evidence type="ECO:0000259" key="4">
    <source>
        <dbReference type="Pfam" id="PF20474"/>
    </source>
</evidence>
<reference evidence="5 6" key="1">
    <citation type="journal article" date="2022" name="Cell">
        <title>Repeat-based holocentromeres influence genome architecture and karyotype evolution.</title>
        <authorList>
            <person name="Hofstatter P.G."/>
            <person name="Thangavel G."/>
            <person name="Lux T."/>
            <person name="Neumann P."/>
            <person name="Vondrak T."/>
            <person name="Novak P."/>
            <person name="Zhang M."/>
            <person name="Costa L."/>
            <person name="Castellani M."/>
            <person name="Scott A."/>
            <person name="Toegelov H."/>
            <person name="Fuchs J."/>
            <person name="Mata-Sucre Y."/>
            <person name="Dias Y."/>
            <person name="Vanzela A.L.L."/>
            <person name="Huettel B."/>
            <person name="Almeida C.C.S."/>
            <person name="Simkova H."/>
            <person name="Souza G."/>
            <person name="Pedrosa-Harand A."/>
            <person name="Macas J."/>
            <person name="Mayer K.F.X."/>
            <person name="Houben A."/>
            <person name="Marques A."/>
        </authorList>
    </citation>
    <scope>NUCLEOTIDE SEQUENCE [LARGE SCALE GENOMIC DNA]</scope>
    <source>
        <strain evidence="5">RhyTen1mFocal</strain>
    </source>
</reference>
<feature type="compositionally biased region" description="Gly residues" evidence="2">
    <location>
        <begin position="1230"/>
        <end position="1240"/>
    </location>
</feature>
<feature type="region of interest" description="Disordered" evidence="2">
    <location>
        <begin position="1155"/>
        <end position="1190"/>
    </location>
</feature>
<feature type="coiled-coil region" evidence="1">
    <location>
        <begin position="901"/>
        <end position="931"/>
    </location>
</feature>
<dbReference type="EMBL" id="JAMRDG010000001">
    <property type="protein sequence ID" value="KAJ3702538.1"/>
    <property type="molecule type" value="Genomic_DNA"/>
</dbReference>
<feature type="region of interest" description="Disordered" evidence="2">
    <location>
        <begin position="16"/>
        <end position="54"/>
    </location>
</feature>
<feature type="domain" description="PHL" evidence="4">
    <location>
        <begin position="599"/>
        <end position="747"/>
    </location>
</feature>
<feature type="region of interest" description="Disordered" evidence="2">
    <location>
        <begin position="517"/>
        <end position="549"/>
    </location>
</feature>
<dbReference type="Proteomes" id="UP001210211">
    <property type="component" value="Unassembled WGS sequence"/>
</dbReference>
<dbReference type="InterPro" id="IPR046467">
    <property type="entry name" value="PHL_dom"/>
</dbReference>
<feature type="region of interest" description="Disordered" evidence="2">
    <location>
        <begin position="215"/>
        <end position="236"/>
    </location>
</feature>
<evidence type="ECO:0000313" key="6">
    <source>
        <dbReference type="Proteomes" id="UP001210211"/>
    </source>
</evidence>
<feature type="region of interest" description="Disordered" evidence="2">
    <location>
        <begin position="459"/>
        <end position="492"/>
    </location>
</feature>
<feature type="region of interest" description="Disordered" evidence="2">
    <location>
        <begin position="403"/>
        <end position="447"/>
    </location>
</feature>
<dbReference type="PANTHER" id="PTHR13526">
    <property type="entry name" value="TRANSCRIPTION FACTOR SPT20 HOMOLOG"/>
    <property type="match status" value="1"/>
</dbReference>
<feature type="compositionally biased region" description="Polar residues" evidence="2">
    <location>
        <begin position="825"/>
        <end position="837"/>
    </location>
</feature>
<accession>A0AAD6EVF1</accession>
<feature type="compositionally biased region" description="Polar residues" evidence="2">
    <location>
        <begin position="1207"/>
        <end position="1220"/>
    </location>
</feature>
<evidence type="ECO:0000256" key="2">
    <source>
        <dbReference type="SAM" id="MobiDB-lite"/>
    </source>
</evidence>
<feature type="compositionally biased region" description="Polar residues" evidence="2">
    <location>
        <begin position="307"/>
        <end position="326"/>
    </location>
</feature>
<feature type="compositionally biased region" description="Polar residues" evidence="2">
    <location>
        <begin position="533"/>
        <end position="549"/>
    </location>
</feature>
<dbReference type="Pfam" id="PF20474">
    <property type="entry name" value="PHL"/>
    <property type="match status" value="1"/>
</dbReference>
<dbReference type="AlphaFoldDB" id="A0AAD6EVF1"/>
<dbReference type="GO" id="GO:0000124">
    <property type="term" value="C:SAGA complex"/>
    <property type="evidence" value="ECO:0007669"/>
    <property type="project" value="InterPro"/>
</dbReference>
<organism evidence="5 6">
    <name type="scientific">Rhynchospora tenuis</name>
    <dbReference type="NCBI Taxonomy" id="198213"/>
    <lineage>
        <taxon>Eukaryota</taxon>
        <taxon>Viridiplantae</taxon>
        <taxon>Streptophyta</taxon>
        <taxon>Embryophyta</taxon>
        <taxon>Tracheophyta</taxon>
        <taxon>Spermatophyta</taxon>
        <taxon>Magnoliopsida</taxon>
        <taxon>Liliopsida</taxon>
        <taxon>Poales</taxon>
        <taxon>Cyperaceae</taxon>
        <taxon>Cyperoideae</taxon>
        <taxon>Rhynchosporeae</taxon>
        <taxon>Rhynchospora</taxon>
    </lineage>
</organism>
<feature type="region of interest" description="Disordered" evidence="2">
    <location>
        <begin position="303"/>
        <end position="326"/>
    </location>
</feature>
<proteinExistence type="predicted"/>